<comment type="caution">
    <text evidence="2">The sequence shown here is derived from an EMBL/GenBank/DDBJ whole genome shotgun (WGS) entry which is preliminary data.</text>
</comment>
<keyword evidence="3" id="KW-1185">Reference proteome</keyword>
<feature type="transmembrane region" description="Helical" evidence="1">
    <location>
        <begin position="73"/>
        <end position="94"/>
    </location>
</feature>
<feature type="transmembrane region" description="Helical" evidence="1">
    <location>
        <begin position="35"/>
        <end position="53"/>
    </location>
</feature>
<dbReference type="Pfam" id="PF12679">
    <property type="entry name" value="ABC2_membrane_2"/>
    <property type="match status" value="1"/>
</dbReference>
<keyword evidence="1" id="KW-0812">Transmembrane</keyword>
<evidence type="ECO:0000256" key="1">
    <source>
        <dbReference type="SAM" id="Phobius"/>
    </source>
</evidence>
<feature type="transmembrane region" description="Helical" evidence="1">
    <location>
        <begin position="237"/>
        <end position="259"/>
    </location>
</feature>
<feature type="transmembrane region" description="Helical" evidence="1">
    <location>
        <begin position="164"/>
        <end position="182"/>
    </location>
</feature>
<gene>
    <name evidence="2" type="ORF">GCM10022402_14280</name>
</gene>
<dbReference type="Proteomes" id="UP001500908">
    <property type="component" value="Unassembled WGS sequence"/>
</dbReference>
<accession>A0ABP7FEF4</accession>
<evidence type="ECO:0000313" key="3">
    <source>
        <dbReference type="Proteomes" id="UP001500908"/>
    </source>
</evidence>
<organism evidence="2 3">
    <name type="scientific">Salinactinospora qingdaonensis</name>
    <dbReference type="NCBI Taxonomy" id="702744"/>
    <lineage>
        <taxon>Bacteria</taxon>
        <taxon>Bacillati</taxon>
        <taxon>Actinomycetota</taxon>
        <taxon>Actinomycetes</taxon>
        <taxon>Streptosporangiales</taxon>
        <taxon>Nocardiopsidaceae</taxon>
        <taxon>Salinactinospora</taxon>
    </lineage>
</organism>
<name>A0ABP7FEF4_9ACTN</name>
<feature type="transmembrane region" description="Helical" evidence="1">
    <location>
        <begin position="189"/>
        <end position="207"/>
    </location>
</feature>
<dbReference type="RefSeq" id="WP_344968648.1">
    <property type="nucleotide sequence ID" value="NZ_BAABDD010000005.1"/>
</dbReference>
<evidence type="ECO:0000313" key="2">
    <source>
        <dbReference type="EMBL" id="GAA3735228.1"/>
    </source>
</evidence>
<reference evidence="3" key="1">
    <citation type="journal article" date="2019" name="Int. J. Syst. Evol. Microbiol.">
        <title>The Global Catalogue of Microorganisms (GCM) 10K type strain sequencing project: providing services to taxonomists for standard genome sequencing and annotation.</title>
        <authorList>
            <consortium name="The Broad Institute Genomics Platform"/>
            <consortium name="The Broad Institute Genome Sequencing Center for Infectious Disease"/>
            <person name="Wu L."/>
            <person name="Ma J."/>
        </authorList>
    </citation>
    <scope>NUCLEOTIDE SEQUENCE [LARGE SCALE GENOMIC DNA]</scope>
    <source>
        <strain evidence="3">JCM 17137</strain>
    </source>
</reference>
<sequence>MTTTPRASGVAPRGSGFVGAVAAEWTKLWGLRSTWLCLAATVVMAAGVAVLGIPRSPNGFEGDPPILDANSNIQAVMLLAQFAMVALAALPLTGEYATGAIRTTLTCVPRRATMLLAKVTVGGAVAALTGIVMGLLNMGVIAALYGPQYMEITAEGLGRGLLGAGFYLLTISLFVLGLGAILRSTAGAITTAIGVIVGIPLLSQIIGNETLTEISNYTPTQVSGVVLSGVTAMPYSLGSALLLLLGWAIVALAGGYAVLRYRDA</sequence>
<keyword evidence="1" id="KW-0472">Membrane</keyword>
<keyword evidence="1" id="KW-1133">Transmembrane helix</keyword>
<proteinExistence type="predicted"/>
<dbReference type="EMBL" id="BAABDD010000005">
    <property type="protein sequence ID" value="GAA3735228.1"/>
    <property type="molecule type" value="Genomic_DNA"/>
</dbReference>
<feature type="transmembrane region" description="Helical" evidence="1">
    <location>
        <begin position="115"/>
        <end position="144"/>
    </location>
</feature>
<protein>
    <submittedName>
        <fullName evidence="2">ABC transporter permease</fullName>
    </submittedName>
</protein>